<feature type="region of interest" description="Disordered" evidence="1">
    <location>
        <begin position="1"/>
        <end position="25"/>
    </location>
</feature>
<proteinExistence type="predicted"/>
<evidence type="ECO:0000313" key="3">
    <source>
        <dbReference type="WBParaSite" id="ACRNAN_scaffold1764.g10019.t1"/>
    </source>
</evidence>
<name>A0A914D4H5_9BILA</name>
<reference evidence="3" key="1">
    <citation type="submission" date="2022-11" db="UniProtKB">
        <authorList>
            <consortium name="WormBaseParasite"/>
        </authorList>
    </citation>
    <scope>IDENTIFICATION</scope>
</reference>
<accession>A0A914D4H5</accession>
<dbReference type="Proteomes" id="UP000887540">
    <property type="component" value="Unplaced"/>
</dbReference>
<feature type="compositionally biased region" description="Polar residues" evidence="1">
    <location>
        <begin position="8"/>
        <end position="25"/>
    </location>
</feature>
<dbReference type="WBParaSite" id="ACRNAN_scaffold1764.g10019.t1">
    <property type="protein sequence ID" value="ACRNAN_scaffold1764.g10019.t1"/>
    <property type="gene ID" value="ACRNAN_scaffold1764.g10019"/>
</dbReference>
<evidence type="ECO:0000313" key="2">
    <source>
        <dbReference type="Proteomes" id="UP000887540"/>
    </source>
</evidence>
<protein>
    <submittedName>
        <fullName evidence="3">Uncharacterized protein</fullName>
    </submittedName>
</protein>
<keyword evidence="2" id="KW-1185">Reference proteome</keyword>
<sequence>MREEEANGQASQHQEGPSGQNVFDNSTYDDEFFSLSFFLLFPFRTLSYFNPVRTAERTKANDDQPTE</sequence>
<dbReference type="AlphaFoldDB" id="A0A914D4H5"/>
<evidence type="ECO:0000256" key="1">
    <source>
        <dbReference type="SAM" id="MobiDB-lite"/>
    </source>
</evidence>
<organism evidence="2 3">
    <name type="scientific">Acrobeloides nanus</name>
    <dbReference type="NCBI Taxonomy" id="290746"/>
    <lineage>
        <taxon>Eukaryota</taxon>
        <taxon>Metazoa</taxon>
        <taxon>Ecdysozoa</taxon>
        <taxon>Nematoda</taxon>
        <taxon>Chromadorea</taxon>
        <taxon>Rhabditida</taxon>
        <taxon>Tylenchina</taxon>
        <taxon>Cephalobomorpha</taxon>
        <taxon>Cephaloboidea</taxon>
        <taxon>Cephalobidae</taxon>
        <taxon>Acrobeloides</taxon>
    </lineage>
</organism>